<keyword evidence="1" id="KW-0472">Membrane</keyword>
<feature type="transmembrane region" description="Helical" evidence="1">
    <location>
        <begin position="71"/>
        <end position="91"/>
    </location>
</feature>
<protein>
    <submittedName>
        <fullName evidence="2">Uncharacterized protein</fullName>
    </submittedName>
</protein>
<evidence type="ECO:0000313" key="3">
    <source>
        <dbReference type="Proteomes" id="UP000543579"/>
    </source>
</evidence>
<keyword evidence="1" id="KW-1133">Transmembrane helix</keyword>
<evidence type="ECO:0000256" key="1">
    <source>
        <dbReference type="SAM" id="Phobius"/>
    </source>
</evidence>
<reference evidence="2 3" key="1">
    <citation type="submission" date="2020-08" db="EMBL/GenBank/DDBJ databases">
        <title>Genomic Encyclopedia of Type Strains, Phase III (KMG-III): the genomes of soil and plant-associated and newly described type strains.</title>
        <authorList>
            <person name="Whitman W."/>
        </authorList>
    </citation>
    <scope>NUCLEOTIDE SEQUENCE [LARGE SCALE GENOMIC DNA]</scope>
    <source>
        <strain evidence="2 3">CECT 8356</strain>
    </source>
</reference>
<sequence length="129" mass="13270">MSRTPAARTPADRSTITRSLRTASLATAGVGAAITMGALGSWWTPVILLVATAGAIFAIWWVAGPSVGERLVLPVLIVVTALTVASLLGLVGLLPSAWTWAAVGAYAVAWGEYLVTQTIARSRAAAGLR</sequence>
<proteinExistence type="predicted"/>
<dbReference type="RefSeq" id="WP_183420499.1">
    <property type="nucleotide sequence ID" value="NZ_JACHXY010000003.1"/>
</dbReference>
<name>A0A7W5CKP6_9MICO</name>
<organism evidence="2 3">
    <name type="scientific">Microbacterium proteolyticum</name>
    <dbReference type="NCBI Taxonomy" id="1572644"/>
    <lineage>
        <taxon>Bacteria</taxon>
        <taxon>Bacillati</taxon>
        <taxon>Actinomycetota</taxon>
        <taxon>Actinomycetes</taxon>
        <taxon>Micrococcales</taxon>
        <taxon>Microbacteriaceae</taxon>
        <taxon>Microbacterium</taxon>
    </lineage>
</organism>
<gene>
    <name evidence="2" type="ORF">FHS07_002822</name>
</gene>
<feature type="transmembrane region" description="Helical" evidence="1">
    <location>
        <begin position="97"/>
        <end position="115"/>
    </location>
</feature>
<dbReference type="Proteomes" id="UP000543579">
    <property type="component" value="Unassembled WGS sequence"/>
</dbReference>
<dbReference type="EMBL" id="JACHXY010000003">
    <property type="protein sequence ID" value="MBB3159104.1"/>
    <property type="molecule type" value="Genomic_DNA"/>
</dbReference>
<feature type="transmembrane region" description="Helical" evidence="1">
    <location>
        <begin position="20"/>
        <end position="40"/>
    </location>
</feature>
<evidence type="ECO:0000313" key="2">
    <source>
        <dbReference type="EMBL" id="MBB3159104.1"/>
    </source>
</evidence>
<feature type="transmembrane region" description="Helical" evidence="1">
    <location>
        <begin position="46"/>
        <end position="64"/>
    </location>
</feature>
<accession>A0A7W5CKP6</accession>
<dbReference type="AlphaFoldDB" id="A0A7W5CKP6"/>
<keyword evidence="1" id="KW-0812">Transmembrane</keyword>
<comment type="caution">
    <text evidence="2">The sequence shown here is derived from an EMBL/GenBank/DDBJ whole genome shotgun (WGS) entry which is preliminary data.</text>
</comment>